<comment type="caution">
    <text evidence="5">The sequence shown here is derived from an EMBL/GenBank/DDBJ whole genome shotgun (WGS) entry which is preliminary data.</text>
</comment>
<feature type="domain" description="AB hydrolase-1" evidence="3">
    <location>
        <begin position="33"/>
        <end position="215"/>
    </location>
</feature>
<evidence type="ECO:0000259" key="4">
    <source>
        <dbReference type="Pfam" id="PF08386"/>
    </source>
</evidence>
<evidence type="ECO:0000259" key="3">
    <source>
        <dbReference type="Pfam" id="PF00561"/>
    </source>
</evidence>
<dbReference type="Pfam" id="PF08386">
    <property type="entry name" value="Abhydrolase_4"/>
    <property type="match status" value="1"/>
</dbReference>
<sequence>MDWNNASDSQVAVAVIRLPAKVDVSDPRYGGSVLVNPGGPGGSGVNLVRLHGDNLQTIIDSPLSSNDSESKYFDIVAFDPRGVGFTTPSFTCFANSQQRLLWQIASNTDGLLGSSDVAFSRIWARKQALAEACNEVGDERISIRMNTAIVAMDMAAVVEALATWRREKTGKSHSDWNKSQYWGFSYGTVLGETFASMYPHLVSRLVLDGVVDSDRHYAGTWDGNIDDADAIMKRFSIYCYRAGPNKCPLFSEKGPGFIQSELDNIIANSENTTKSVQSSHGPEIVTHSDVQKIIRDSLYEPFKEFEGLAQALYNLANGDGSIIANRKQTSSLFSEPADYAEEAVGAISCTDGLDQTNITKEEFVEYWQKMRHQSIYLGDRWSQNRLLCLFWKTRPELVYPAIFKGPIGARTEPILFIGNTLDPVTSLDNAKKMSQKFPGSGLIQQDSEGHLSLSTPSLCTAKAIRAYFQTGTLPAHGTLCKVYDRPFDLPGDRTTLLQEGDDDLLKALRAIAGEMW</sequence>
<dbReference type="Proteomes" id="UP001220324">
    <property type="component" value="Unassembled WGS sequence"/>
</dbReference>
<keyword evidence="6" id="KW-1185">Reference proteome</keyword>
<reference evidence="5 6" key="1">
    <citation type="journal article" date="2023" name="IMA Fungus">
        <title>Comparative genomic study of the Penicillium genus elucidates a diverse pangenome and 15 lateral gene transfer events.</title>
        <authorList>
            <person name="Petersen C."/>
            <person name="Sorensen T."/>
            <person name="Nielsen M.R."/>
            <person name="Sondergaard T.E."/>
            <person name="Sorensen J.L."/>
            <person name="Fitzpatrick D.A."/>
            <person name="Frisvad J.C."/>
            <person name="Nielsen K.L."/>
        </authorList>
    </citation>
    <scope>NUCLEOTIDE SEQUENCE [LARGE SCALE GENOMIC DNA]</scope>
    <source>
        <strain evidence="5 6">IBT 35679</strain>
    </source>
</reference>
<keyword evidence="2" id="KW-0378">Hydrolase</keyword>
<gene>
    <name evidence="5" type="ORF">N7494_004155</name>
</gene>
<comment type="similarity">
    <text evidence="1">Belongs to the peptidase S33 family.</text>
</comment>
<evidence type="ECO:0000256" key="2">
    <source>
        <dbReference type="ARBA" id="ARBA00022801"/>
    </source>
</evidence>
<dbReference type="GO" id="GO:0072330">
    <property type="term" value="P:monocarboxylic acid biosynthetic process"/>
    <property type="evidence" value="ECO:0007669"/>
    <property type="project" value="UniProtKB-ARBA"/>
</dbReference>
<dbReference type="GO" id="GO:0017000">
    <property type="term" value="P:antibiotic biosynthetic process"/>
    <property type="evidence" value="ECO:0007669"/>
    <property type="project" value="UniProtKB-ARBA"/>
</dbReference>
<dbReference type="SUPFAM" id="SSF53474">
    <property type="entry name" value="alpha/beta-Hydrolases"/>
    <property type="match status" value="1"/>
</dbReference>
<evidence type="ECO:0008006" key="7">
    <source>
        <dbReference type="Google" id="ProtNLM"/>
    </source>
</evidence>
<evidence type="ECO:0000313" key="6">
    <source>
        <dbReference type="Proteomes" id="UP001220324"/>
    </source>
</evidence>
<name>A0AAD6GGC2_9EURO</name>
<evidence type="ECO:0000313" key="5">
    <source>
        <dbReference type="EMBL" id="KAJ5546570.1"/>
    </source>
</evidence>
<organism evidence="5 6">
    <name type="scientific">Penicillium frequentans</name>
    <dbReference type="NCBI Taxonomy" id="3151616"/>
    <lineage>
        <taxon>Eukaryota</taxon>
        <taxon>Fungi</taxon>
        <taxon>Dikarya</taxon>
        <taxon>Ascomycota</taxon>
        <taxon>Pezizomycotina</taxon>
        <taxon>Eurotiomycetes</taxon>
        <taxon>Eurotiomycetidae</taxon>
        <taxon>Eurotiales</taxon>
        <taxon>Aspergillaceae</taxon>
        <taxon>Penicillium</taxon>
    </lineage>
</organism>
<accession>A0AAD6GGC2</accession>
<dbReference type="InterPro" id="IPR051601">
    <property type="entry name" value="Serine_prot/Carboxylest_S33"/>
</dbReference>
<dbReference type="PANTHER" id="PTHR43248:SF25">
    <property type="entry name" value="AB HYDROLASE-1 DOMAIN-CONTAINING PROTEIN-RELATED"/>
    <property type="match status" value="1"/>
</dbReference>
<dbReference type="PANTHER" id="PTHR43248">
    <property type="entry name" value="2-SUCCINYL-6-HYDROXY-2,4-CYCLOHEXADIENE-1-CARBOXYLATE SYNTHASE"/>
    <property type="match status" value="1"/>
</dbReference>
<dbReference type="AlphaFoldDB" id="A0AAD6GGC2"/>
<protein>
    <recommendedName>
        <fullName evidence="7">Peptidase S33 tripeptidyl aminopeptidase-like C-terminal domain-containing protein</fullName>
    </recommendedName>
</protein>
<dbReference type="InterPro" id="IPR029058">
    <property type="entry name" value="AB_hydrolase_fold"/>
</dbReference>
<dbReference type="EMBL" id="JAQIZZ010000003">
    <property type="protein sequence ID" value="KAJ5546570.1"/>
    <property type="molecule type" value="Genomic_DNA"/>
</dbReference>
<dbReference type="InterPro" id="IPR000073">
    <property type="entry name" value="AB_hydrolase_1"/>
</dbReference>
<proteinExistence type="inferred from homology"/>
<dbReference type="Pfam" id="PF00561">
    <property type="entry name" value="Abhydrolase_1"/>
    <property type="match status" value="1"/>
</dbReference>
<dbReference type="InterPro" id="IPR013595">
    <property type="entry name" value="Pept_S33_TAP-like_C"/>
</dbReference>
<dbReference type="Gene3D" id="3.40.50.1820">
    <property type="entry name" value="alpha/beta hydrolase"/>
    <property type="match status" value="1"/>
</dbReference>
<evidence type="ECO:0000256" key="1">
    <source>
        <dbReference type="ARBA" id="ARBA00010088"/>
    </source>
</evidence>
<dbReference type="GO" id="GO:0016787">
    <property type="term" value="F:hydrolase activity"/>
    <property type="evidence" value="ECO:0007669"/>
    <property type="project" value="UniProtKB-KW"/>
</dbReference>
<feature type="domain" description="Peptidase S33 tripeptidyl aminopeptidase-like C-terminal" evidence="4">
    <location>
        <begin position="376"/>
        <end position="480"/>
    </location>
</feature>